<evidence type="ECO:0000256" key="3">
    <source>
        <dbReference type="ARBA" id="ARBA00022448"/>
    </source>
</evidence>
<dbReference type="InterPro" id="IPR011701">
    <property type="entry name" value="MFS"/>
</dbReference>
<accession>A0A1I2VY88</accession>
<dbReference type="GO" id="GO:0022857">
    <property type="term" value="F:transmembrane transporter activity"/>
    <property type="evidence" value="ECO:0007669"/>
    <property type="project" value="InterPro"/>
</dbReference>
<dbReference type="EMBL" id="FOOX01000012">
    <property type="protein sequence ID" value="SFG94094.1"/>
    <property type="molecule type" value="Genomic_DNA"/>
</dbReference>
<dbReference type="Proteomes" id="UP000199337">
    <property type="component" value="Unassembled WGS sequence"/>
</dbReference>
<feature type="transmembrane region" description="Helical" evidence="8">
    <location>
        <begin position="92"/>
        <end position="111"/>
    </location>
</feature>
<dbReference type="STRING" id="341036.SAMN05660649_03238"/>
<comment type="similarity">
    <text evidence="2">Belongs to the major facilitator superfamily.</text>
</comment>
<dbReference type="PROSITE" id="PS50850">
    <property type="entry name" value="MFS"/>
    <property type="match status" value="1"/>
</dbReference>
<evidence type="ECO:0000256" key="8">
    <source>
        <dbReference type="SAM" id="Phobius"/>
    </source>
</evidence>
<dbReference type="PANTHER" id="PTHR43271">
    <property type="entry name" value="BLL2771 PROTEIN"/>
    <property type="match status" value="1"/>
</dbReference>
<feature type="transmembrane region" description="Helical" evidence="8">
    <location>
        <begin position="265"/>
        <end position="286"/>
    </location>
</feature>
<feature type="transmembrane region" description="Helical" evidence="8">
    <location>
        <begin position="178"/>
        <end position="200"/>
    </location>
</feature>
<evidence type="ECO:0000313" key="11">
    <source>
        <dbReference type="Proteomes" id="UP000199337"/>
    </source>
</evidence>
<dbReference type="Gene3D" id="1.20.1250.20">
    <property type="entry name" value="MFS general substrate transporter like domains"/>
    <property type="match status" value="1"/>
</dbReference>
<reference evidence="11" key="1">
    <citation type="submission" date="2016-10" db="EMBL/GenBank/DDBJ databases">
        <authorList>
            <person name="Varghese N."/>
            <person name="Submissions S."/>
        </authorList>
    </citation>
    <scope>NUCLEOTIDE SEQUENCE [LARGE SCALE GENOMIC DNA]</scope>
    <source>
        <strain evidence="11">DSM 17038</strain>
    </source>
</reference>
<dbReference type="GO" id="GO:0005886">
    <property type="term" value="C:plasma membrane"/>
    <property type="evidence" value="ECO:0007669"/>
    <property type="project" value="UniProtKB-SubCell"/>
</dbReference>
<feature type="transmembrane region" description="Helical" evidence="8">
    <location>
        <begin position="117"/>
        <end position="139"/>
    </location>
</feature>
<feature type="transmembrane region" description="Helical" evidence="8">
    <location>
        <begin position="229"/>
        <end position="253"/>
    </location>
</feature>
<feature type="domain" description="Major facilitator superfamily (MFS) profile" evidence="9">
    <location>
        <begin position="19"/>
        <end position="400"/>
    </location>
</feature>
<keyword evidence="11" id="KW-1185">Reference proteome</keyword>
<proteinExistence type="inferred from homology"/>
<sequence length="402" mass="42776">MRATTSTVISDNGLEKADAAFSLPLTTFLLAFCGLIVVSNIYTMIPIHKDLSVAFQVPEIKAAWASSIFSICYAVGFLVFGPLSERYGKKQVIVVGLAALALCTFITGFVHTIGLLLVLRAAQGFVAATFAPVAVVYVFETYPPEQRATTIALISTGFLMSGIIGQVASSWITRSFGWPYVFLVFSITYLIAFLLTWRILPLTPGKNQNTSLLTIWKQTFGLLRKPNLVTCYIIAFTLLLSFVSMYASLGHYLVGEFGLRAEQLLVIRSVGILGMILSPLAGTLIARFGLKRVLVGGLISASAGLLLVCGLSTLILVTVASVVFVAGISIIVPTLINIVGILGDQARGGAIALYSFILFVGASTGPIIAQLGAFKVVISILAGILLFSALLSLTIKVHGKEG</sequence>
<evidence type="ECO:0000259" key="9">
    <source>
        <dbReference type="PROSITE" id="PS50850"/>
    </source>
</evidence>
<dbReference type="SUPFAM" id="SSF103473">
    <property type="entry name" value="MFS general substrate transporter"/>
    <property type="match status" value="1"/>
</dbReference>
<evidence type="ECO:0000256" key="4">
    <source>
        <dbReference type="ARBA" id="ARBA00022475"/>
    </source>
</evidence>
<evidence type="ECO:0000256" key="1">
    <source>
        <dbReference type="ARBA" id="ARBA00004651"/>
    </source>
</evidence>
<dbReference type="PANTHER" id="PTHR43271:SF2">
    <property type="entry name" value="BLL2771 PROTEIN"/>
    <property type="match status" value="1"/>
</dbReference>
<evidence type="ECO:0000256" key="5">
    <source>
        <dbReference type="ARBA" id="ARBA00022692"/>
    </source>
</evidence>
<keyword evidence="4" id="KW-1003">Cell membrane</keyword>
<feature type="transmembrane region" description="Helical" evidence="8">
    <location>
        <begin position="21"/>
        <end position="42"/>
    </location>
</feature>
<feature type="transmembrane region" description="Helical" evidence="8">
    <location>
        <begin position="62"/>
        <end position="80"/>
    </location>
</feature>
<feature type="transmembrane region" description="Helical" evidence="8">
    <location>
        <begin position="322"/>
        <end position="343"/>
    </location>
</feature>
<keyword evidence="3" id="KW-0813">Transport</keyword>
<evidence type="ECO:0000313" key="10">
    <source>
        <dbReference type="EMBL" id="SFG94094.1"/>
    </source>
</evidence>
<dbReference type="InterPro" id="IPR036259">
    <property type="entry name" value="MFS_trans_sf"/>
</dbReference>
<dbReference type="RefSeq" id="WP_165613562.1">
    <property type="nucleotide sequence ID" value="NZ_FOOX01000012.1"/>
</dbReference>
<gene>
    <name evidence="10" type="ORF">SAMN05660649_03238</name>
</gene>
<evidence type="ECO:0000256" key="6">
    <source>
        <dbReference type="ARBA" id="ARBA00022989"/>
    </source>
</evidence>
<keyword evidence="5 8" id="KW-0812">Transmembrane</keyword>
<dbReference type="CDD" id="cd17324">
    <property type="entry name" value="MFS_NepI_like"/>
    <property type="match status" value="1"/>
</dbReference>
<feature type="transmembrane region" description="Helical" evidence="8">
    <location>
        <begin position="293"/>
        <end position="316"/>
    </location>
</feature>
<dbReference type="Pfam" id="PF07690">
    <property type="entry name" value="MFS_1"/>
    <property type="match status" value="1"/>
</dbReference>
<feature type="transmembrane region" description="Helical" evidence="8">
    <location>
        <begin position="350"/>
        <end position="368"/>
    </location>
</feature>
<protein>
    <submittedName>
        <fullName evidence="10">Predicted arabinose efflux permease, MFS family</fullName>
    </submittedName>
</protein>
<keyword evidence="7 8" id="KW-0472">Membrane</keyword>
<organism evidence="10 11">
    <name type="scientific">Desulfotruncus arcticus DSM 17038</name>
    <dbReference type="NCBI Taxonomy" id="1121424"/>
    <lineage>
        <taxon>Bacteria</taxon>
        <taxon>Bacillati</taxon>
        <taxon>Bacillota</taxon>
        <taxon>Clostridia</taxon>
        <taxon>Eubacteriales</taxon>
        <taxon>Desulfallaceae</taxon>
        <taxon>Desulfotruncus</taxon>
    </lineage>
</organism>
<feature type="transmembrane region" description="Helical" evidence="8">
    <location>
        <begin position="374"/>
        <end position="395"/>
    </location>
</feature>
<comment type="subcellular location">
    <subcellularLocation>
        <location evidence="1">Cell membrane</location>
        <topology evidence="1">Multi-pass membrane protein</topology>
    </subcellularLocation>
</comment>
<name>A0A1I2VY88_9FIRM</name>
<keyword evidence="6 8" id="KW-1133">Transmembrane helix</keyword>
<feature type="transmembrane region" description="Helical" evidence="8">
    <location>
        <begin position="151"/>
        <end position="172"/>
    </location>
</feature>
<dbReference type="InterPro" id="IPR020846">
    <property type="entry name" value="MFS_dom"/>
</dbReference>
<evidence type="ECO:0000256" key="7">
    <source>
        <dbReference type="ARBA" id="ARBA00023136"/>
    </source>
</evidence>
<evidence type="ECO:0000256" key="2">
    <source>
        <dbReference type="ARBA" id="ARBA00008335"/>
    </source>
</evidence>
<dbReference type="AlphaFoldDB" id="A0A1I2VY88"/>